<proteinExistence type="predicted"/>
<dbReference type="SUPFAM" id="SSF52266">
    <property type="entry name" value="SGNH hydrolase"/>
    <property type="match status" value="1"/>
</dbReference>
<accession>A0AAE2ZPH5</accession>
<dbReference type="RefSeq" id="WP_220231087.1">
    <property type="nucleotide sequence ID" value="NZ_JAICBX010000006.1"/>
</dbReference>
<sequence>MKKALGNILLILASIVFTLLAAEAVLRIVPLDIAGSAGGDRGYFSRFDPELGWAPLPSVEQYHVDHGFSVTVLQNAMGLRASREHAFEDKTDQRRILVLGDSYVWGYGADQEDIFTEPSAHGDETVEMINLGVSGYGTDQELLFYEKLGKQFDVDEVVLAFTTYNDILNNMFAEQYGYQKPYFTDENGLTLHDDHVVDRTARSIGFWFRDNSRVVALAETGFLNLKHLWQSRFGDDEPFAHPRNRVLGPRAIRPIDSQGVDLTVRLIERLRDDVEAAGAEFSLVFIPYKPNVLALQAEDHPLVTAMTPALSEAGIDCYDPYAMFVEAARDGASLFNERDNHFNAKGHEIFGKVITDRQLRETVSVCQ</sequence>
<dbReference type="Gene3D" id="3.40.50.1110">
    <property type="entry name" value="SGNH hydrolase"/>
    <property type="match status" value="1"/>
</dbReference>
<dbReference type="GO" id="GO:0016788">
    <property type="term" value="F:hydrolase activity, acting on ester bonds"/>
    <property type="evidence" value="ECO:0007669"/>
    <property type="project" value="UniProtKB-ARBA"/>
</dbReference>
<keyword evidence="1" id="KW-0378">Hydrolase</keyword>
<name>A0AAE2ZPH5_9HYPH</name>
<dbReference type="CDD" id="cd00229">
    <property type="entry name" value="SGNH_hydrolase"/>
    <property type="match status" value="1"/>
</dbReference>
<protein>
    <submittedName>
        <fullName evidence="1">SGNH/GDSL hydrolase family protein</fullName>
    </submittedName>
</protein>
<gene>
    <name evidence="1" type="ORF">K1W69_24390</name>
</gene>
<comment type="caution">
    <text evidence="1">The sequence shown here is derived from an EMBL/GenBank/DDBJ whole genome shotgun (WGS) entry which is preliminary data.</text>
</comment>
<evidence type="ECO:0000313" key="1">
    <source>
        <dbReference type="EMBL" id="MBW8640353.1"/>
    </source>
</evidence>
<dbReference type="EMBL" id="JAICBX010000006">
    <property type="protein sequence ID" value="MBW8640353.1"/>
    <property type="molecule type" value="Genomic_DNA"/>
</dbReference>
<dbReference type="InterPro" id="IPR036514">
    <property type="entry name" value="SGNH_hydro_sf"/>
</dbReference>
<organism evidence="1 2">
    <name type="scientific">Flavimaribacter sediminis</name>
    <dbReference type="NCBI Taxonomy" id="2865987"/>
    <lineage>
        <taxon>Bacteria</taxon>
        <taxon>Pseudomonadati</taxon>
        <taxon>Pseudomonadota</taxon>
        <taxon>Alphaproteobacteria</taxon>
        <taxon>Hyphomicrobiales</taxon>
        <taxon>Rhizobiaceae</taxon>
        <taxon>Flavimaribacter</taxon>
    </lineage>
</organism>
<dbReference type="AlphaFoldDB" id="A0AAE2ZPH5"/>
<evidence type="ECO:0000313" key="2">
    <source>
        <dbReference type="Proteomes" id="UP001196509"/>
    </source>
</evidence>
<reference evidence="1" key="1">
    <citation type="submission" date="2021-08" db="EMBL/GenBank/DDBJ databases">
        <title>Hoeflea bacterium WL0058 sp. nov., isolated from the sediment.</title>
        <authorList>
            <person name="Wang L."/>
            <person name="Zhang D."/>
        </authorList>
    </citation>
    <scope>NUCLEOTIDE SEQUENCE</scope>
    <source>
        <strain evidence="1">WL0058</strain>
    </source>
</reference>
<keyword evidence="2" id="KW-1185">Reference proteome</keyword>
<dbReference type="Proteomes" id="UP001196509">
    <property type="component" value="Unassembled WGS sequence"/>
</dbReference>